<proteinExistence type="predicted"/>
<dbReference type="AlphaFoldDB" id="A0A645E1H2"/>
<protein>
    <submittedName>
        <fullName evidence="1">Uncharacterized protein</fullName>
    </submittedName>
</protein>
<accession>A0A645E1H2</accession>
<comment type="caution">
    <text evidence="1">The sequence shown here is derived from an EMBL/GenBank/DDBJ whole genome shotgun (WGS) entry which is preliminary data.</text>
</comment>
<evidence type="ECO:0000313" key="1">
    <source>
        <dbReference type="EMBL" id="MPM95399.1"/>
    </source>
</evidence>
<name>A0A645E1H2_9ZZZZ</name>
<dbReference type="EMBL" id="VSSQ01041901">
    <property type="protein sequence ID" value="MPM95399.1"/>
    <property type="molecule type" value="Genomic_DNA"/>
</dbReference>
<organism evidence="1">
    <name type="scientific">bioreactor metagenome</name>
    <dbReference type="NCBI Taxonomy" id="1076179"/>
    <lineage>
        <taxon>unclassified sequences</taxon>
        <taxon>metagenomes</taxon>
        <taxon>ecological metagenomes</taxon>
    </lineage>
</organism>
<sequence length="124" mass="13624">MLSERSMHERVCNLVLADIQVDSRLFIEFCDHAIIVAADDAESRSLFTAVRLGGDGQFSSAADMPVQHFLEVHAIELITAEDDVVVSILVMEMLEVLANSICCSLIPRIGLVGLFCCQNLNETI</sequence>
<gene>
    <name evidence="1" type="ORF">SDC9_142553</name>
</gene>
<reference evidence="1" key="1">
    <citation type="submission" date="2019-08" db="EMBL/GenBank/DDBJ databases">
        <authorList>
            <person name="Kucharzyk K."/>
            <person name="Murdoch R.W."/>
            <person name="Higgins S."/>
            <person name="Loffler F."/>
        </authorList>
    </citation>
    <scope>NUCLEOTIDE SEQUENCE</scope>
</reference>